<evidence type="ECO:0000256" key="2">
    <source>
        <dbReference type="SAM" id="SignalP"/>
    </source>
</evidence>
<reference evidence="3 4" key="1">
    <citation type="submission" date="2020-04" db="EMBL/GenBank/DDBJ databases">
        <title>Luteolibacter sp. G-1-1-1 isolated from soil.</title>
        <authorList>
            <person name="Dahal R.H."/>
        </authorList>
    </citation>
    <scope>NUCLEOTIDE SEQUENCE [LARGE SCALE GENOMIC DNA]</scope>
    <source>
        <strain evidence="3 4">G-1-1-1</strain>
    </source>
</reference>
<name>A0A858RLY4_9BACT</name>
<protein>
    <recommendedName>
        <fullName evidence="5">HEAT repeat domain-containing protein</fullName>
    </recommendedName>
</protein>
<dbReference type="AlphaFoldDB" id="A0A858RLY4"/>
<feature type="region of interest" description="Disordered" evidence="1">
    <location>
        <begin position="31"/>
        <end position="80"/>
    </location>
</feature>
<organism evidence="3 4">
    <name type="scientific">Luteolibacter luteus</name>
    <dbReference type="NCBI Taxonomy" id="2728835"/>
    <lineage>
        <taxon>Bacteria</taxon>
        <taxon>Pseudomonadati</taxon>
        <taxon>Verrucomicrobiota</taxon>
        <taxon>Verrucomicrobiia</taxon>
        <taxon>Verrucomicrobiales</taxon>
        <taxon>Verrucomicrobiaceae</taxon>
        <taxon>Luteolibacter</taxon>
    </lineage>
</organism>
<sequence>MSSKNLTIAGAVVLASAGAFFAGRMTAPAGNATADKSAAESQMSGKSSRRSLGGGESSGSLSGARDGARGEAKGATARGEAAVAKMEEMMRLSDPMDRNKAWMEFINSIDPAEFESIVASFRGLGMTNTRMTEYSMLLSAWAKKDPLQALAYAEANTGNRFARNTILSTWAASDPDGAIRWAQEHFNGDEEDGNPWMIGVIQGLAGTDPVRASQLLTSMNFSEERGEAMAALLPTILAQGPEAAQAWATAITDDNLKQGAIGRVAEALAAKDPAGTAAWLAENPGEAAQRSMDNVLSTWMEQDKDAAMAYYKTLPSGDVRTNALRGVASSLALENPQAAADFLDQNAAYANDRVYQQFAWSSFGQAPDLAANYIGKITDAREQERMYDRMIGGWMRRDFNAATNWINSTSLPTNVSERLHRRVQQMQERQQ</sequence>
<dbReference type="Proteomes" id="UP000501812">
    <property type="component" value="Chromosome"/>
</dbReference>
<proteinExistence type="predicted"/>
<evidence type="ECO:0008006" key="5">
    <source>
        <dbReference type="Google" id="ProtNLM"/>
    </source>
</evidence>
<feature type="chain" id="PRO_5032976410" description="HEAT repeat domain-containing protein" evidence="2">
    <location>
        <begin position="22"/>
        <end position="431"/>
    </location>
</feature>
<dbReference type="KEGG" id="luo:HHL09_19265"/>
<dbReference type="RefSeq" id="WP_169456258.1">
    <property type="nucleotide sequence ID" value="NZ_CP051774.1"/>
</dbReference>
<keyword evidence="4" id="KW-1185">Reference proteome</keyword>
<dbReference type="EMBL" id="CP051774">
    <property type="protein sequence ID" value="QJE97832.1"/>
    <property type="molecule type" value="Genomic_DNA"/>
</dbReference>
<keyword evidence="2" id="KW-0732">Signal</keyword>
<evidence type="ECO:0000313" key="3">
    <source>
        <dbReference type="EMBL" id="QJE97832.1"/>
    </source>
</evidence>
<accession>A0A858RLY4</accession>
<evidence type="ECO:0000313" key="4">
    <source>
        <dbReference type="Proteomes" id="UP000501812"/>
    </source>
</evidence>
<gene>
    <name evidence="3" type="ORF">HHL09_19265</name>
</gene>
<feature type="signal peptide" evidence="2">
    <location>
        <begin position="1"/>
        <end position="21"/>
    </location>
</feature>
<evidence type="ECO:0000256" key="1">
    <source>
        <dbReference type="SAM" id="MobiDB-lite"/>
    </source>
</evidence>